<comment type="caution">
    <text evidence="1">The sequence shown here is derived from an EMBL/GenBank/DDBJ whole genome shotgun (WGS) entry which is preliminary data.</text>
</comment>
<dbReference type="EMBL" id="JAHQIW010002830">
    <property type="protein sequence ID" value="KAJ1356495.1"/>
    <property type="molecule type" value="Genomic_DNA"/>
</dbReference>
<protein>
    <submittedName>
        <fullName evidence="1">Uncharacterized protein</fullName>
    </submittedName>
</protein>
<sequence>MKVIAGPSGLRRITTLRLVATRTAVIPDADDFGGVERRRKATSVPRLQCFENRAIVDLHPEFQSLNSRQRFGLGKPISALEPVTPTVWANIQYLSS</sequence>
<evidence type="ECO:0000313" key="2">
    <source>
        <dbReference type="Proteomes" id="UP001196413"/>
    </source>
</evidence>
<organism evidence="1 2">
    <name type="scientific">Parelaphostrongylus tenuis</name>
    <name type="common">Meningeal worm</name>
    <dbReference type="NCBI Taxonomy" id="148309"/>
    <lineage>
        <taxon>Eukaryota</taxon>
        <taxon>Metazoa</taxon>
        <taxon>Ecdysozoa</taxon>
        <taxon>Nematoda</taxon>
        <taxon>Chromadorea</taxon>
        <taxon>Rhabditida</taxon>
        <taxon>Rhabditina</taxon>
        <taxon>Rhabditomorpha</taxon>
        <taxon>Strongyloidea</taxon>
        <taxon>Metastrongylidae</taxon>
        <taxon>Parelaphostrongylus</taxon>
    </lineage>
</organism>
<dbReference type="Proteomes" id="UP001196413">
    <property type="component" value="Unassembled WGS sequence"/>
</dbReference>
<name>A0AAD5MEM4_PARTN</name>
<reference evidence="1" key="1">
    <citation type="submission" date="2021-06" db="EMBL/GenBank/DDBJ databases">
        <title>Parelaphostrongylus tenuis whole genome reference sequence.</title>
        <authorList>
            <person name="Garwood T.J."/>
            <person name="Larsen P.A."/>
            <person name="Fountain-Jones N.M."/>
            <person name="Garbe J.R."/>
            <person name="Macchietto M.G."/>
            <person name="Kania S.A."/>
            <person name="Gerhold R.W."/>
            <person name="Richards J.E."/>
            <person name="Wolf T.M."/>
        </authorList>
    </citation>
    <scope>NUCLEOTIDE SEQUENCE</scope>
    <source>
        <strain evidence="1">MNPRO001-30</strain>
        <tissue evidence="1">Meninges</tissue>
    </source>
</reference>
<proteinExistence type="predicted"/>
<keyword evidence="2" id="KW-1185">Reference proteome</keyword>
<evidence type="ECO:0000313" key="1">
    <source>
        <dbReference type="EMBL" id="KAJ1356495.1"/>
    </source>
</evidence>
<dbReference type="AlphaFoldDB" id="A0AAD5MEM4"/>
<accession>A0AAD5MEM4</accession>
<gene>
    <name evidence="1" type="ORF">KIN20_014228</name>
</gene>